<gene>
    <name evidence="1" type="ORF">FocTR4_00005957</name>
</gene>
<dbReference type="AlphaFoldDB" id="A0A5C6TIC9"/>
<organism evidence="1 2">
    <name type="scientific">Fusarium oxysporum f. sp. cubense</name>
    <dbReference type="NCBI Taxonomy" id="61366"/>
    <lineage>
        <taxon>Eukaryota</taxon>
        <taxon>Fungi</taxon>
        <taxon>Dikarya</taxon>
        <taxon>Ascomycota</taxon>
        <taxon>Pezizomycotina</taxon>
        <taxon>Sordariomycetes</taxon>
        <taxon>Hypocreomycetidae</taxon>
        <taxon>Hypocreales</taxon>
        <taxon>Nectriaceae</taxon>
        <taxon>Fusarium</taxon>
        <taxon>Fusarium oxysporum species complex</taxon>
    </lineage>
</organism>
<feature type="non-terminal residue" evidence="1">
    <location>
        <position position="1"/>
    </location>
</feature>
<dbReference type="Proteomes" id="UP000321331">
    <property type="component" value="Unassembled WGS sequence"/>
</dbReference>
<evidence type="ECO:0000313" key="1">
    <source>
        <dbReference type="EMBL" id="TXC10546.1"/>
    </source>
</evidence>
<name>A0A5C6TIC9_FUSOC</name>
<proteinExistence type="predicted"/>
<dbReference type="EMBL" id="VMNF01000004">
    <property type="protein sequence ID" value="TXC10546.1"/>
    <property type="molecule type" value="Genomic_DNA"/>
</dbReference>
<sequence length="133" mass="14826">YTALNIDKSQAPETLSLDISVQRVFAGTGPDPVEPWATSYVNAVRDGRFGDAIWARYHIFGNVVDGKSEYGSTVIDNVEEEAVRYKKRACREWANTVAFYKETSSADIHPEVIEIILQVDKKDVSRIQASESG</sequence>
<accession>A0A5C6TIC9</accession>
<protein>
    <submittedName>
        <fullName evidence="1">Uncharacterized protein</fullName>
    </submittedName>
</protein>
<evidence type="ECO:0000313" key="2">
    <source>
        <dbReference type="Proteomes" id="UP000321331"/>
    </source>
</evidence>
<comment type="caution">
    <text evidence="1">The sequence shown here is derived from an EMBL/GenBank/DDBJ whole genome shotgun (WGS) entry which is preliminary data.</text>
</comment>
<reference evidence="1 2" key="1">
    <citation type="submission" date="2019-07" db="EMBL/GenBank/DDBJ databases">
        <title>The First High-Quality Draft Genome Sequence of the Causal Agent of the Current Panama Disease Epidemic.</title>
        <authorList>
            <person name="Warmington R.J."/>
            <person name="Kay W."/>
            <person name="Jeffries A."/>
            <person name="Bebber D."/>
            <person name="Moore K."/>
            <person name="Studholme D.J."/>
        </authorList>
    </citation>
    <scope>NUCLEOTIDE SEQUENCE [LARGE SCALE GENOMIC DNA]</scope>
    <source>
        <strain evidence="1 2">TR4</strain>
    </source>
</reference>